<sequence length="83" mass="9443">MSARRAIMTLDGIVQALRDRGIVVSRDTVRRFINRDLDPLPAGKLAFGRTSTFVIREELLDEWLDRQLARRPGDREAAHAEAL</sequence>
<name>A0ABT0DGI2_9HYPH</name>
<accession>A0ABT0DGI2</accession>
<gene>
    <name evidence="1" type="ORF">MWN34_18965</name>
</gene>
<evidence type="ECO:0008006" key="3">
    <source>
        <dbReference type="Google" id="ProtNLM"/>
    </source>
</evidence>
<dbReference type="Proteomes" id="UP001203284">
    <property type="component" value="Unassembled WGS sequence"/>
</dbReference>
<keyword evidence="2" id="KW-1185">Reference proteome</keyword>
<protein>
    <recommendedName>
        <fullName evidence="3">Helix-turn-helix domain-containing protein</fullName>
    </recommendedName>
</protein>
<evidence type="ECO:0000313" key="1">
    <source>
        <dbReference type="EMBL" id="MCK0198984.1"/>
    </source>
</evidence>
<dbReference type="EMBL" id="JALKCH010000017">
    <property type="protein sequence ID" value="MCK0198984.1"/>
    <property type="molecule type" value="Genomic_DNA"/>
</dbReference>
<dbReference type="RefSeq" id="WP_247030887.1">
    <property type="nucleotide sequence ID" value="NZ_JALKCH010000017.1"/>
</dbReference>
<proteinExistence type="predicted"/>
<organism evidence="1 2">
    <name type="scientific">Ancylobacter crimeensis</name>
    <dbReference type="NCBI Taxonomy" id="2579147"/>
    <lineage>
        <taxon>Bacteria</taxon>
        <taxon>Pseudomonadati</taxon>
        <taxon>Pseudomonadota</taxon>
        <taxon>Alphaproteobacteria</taxon>
        <taxon>Hyphomicrobiales</taxon>
        <taxon>Xanthobacteraceae</taxon>
        <taxon>Ancylobacter</taxon>
    </lineage>
</organism>
<reference evidence="1 2" key="1">
    <citation type="submission" date="2022-04" db="EMBL/GenBank/DDBJ databases">
        <authorList>
            <person name="Grouzdev D.S."/>
            <person name="Pantiukh K.S."/>
            <person name="Krutkina M.S."/>
        </authorList>
    </citation>
    <scope>NUCLEOTIDE SEQUENCE [LARGE SCALE GENOMIC DNA]</scope>
    <source>
        <strain evidence="1 2">6x-1</strain>
    </source>
</reference>
<evidence type="ECO:0000313" key="2">
    <source>
        <dbReference type="Proteomes" id="UP001203284"/>
    </source>
</evidence>
<comment type="caution">
    <text evidence="1">The sequence shown here is derived from an EMBL/GenBank/DDBJ whole genome shotgun (WGS) entry which is preliminary data.</text>
</comment>